<reference evidence="3 4" key="1">
    <citation type="submission" date="2016-10" db="EMBL/GenBank/DDBJ databases">
        <authorList>
            <person name="de Groot N.N."/>
        </authorList>
    </citation>
    <scope>NUCLEOTIDE SEQUENCE [LARGE SCALE GENOMIC DNA]</scope>
    <source>
        <strain evidence="3 4">CGMCC 4.3143</strain>
    </source>
</reference>
<name>A0A1G7DUH1_PSEOR</name>
<gene>
    <name evidence="3" type="ORF">SAMN05216377_101149</name>
</gene>
<dbReference type="NCBIfam" id="NF040603">
    <property type="entry name" value="choice_anch_P"/>
    <property type="match status" value="1"/>
</dbReference>
<dbReference type="OrthoDB" id="3573733at2"/>
<sequence length="281" mass="28234">MKTHKFGAVAVGAATAATVFVLGSAVAAAGTDERSSASLLTVGGVVSISPTPYAESRDGKHDYQELASLGVLPGLGGGIRSALVTAEAEGNKAEATVAKLDVLKLVTADAVTTWCDGDEGGLSIVNGRILGVPFSADQPPTTLDVSPLLKLELNKHTVADGALKVEGLKITVLPSAKPKAEKLDGAELAAVPDLLKAFGVDLAKVPLISTVGDLVDALGGGSGGVLTVTIGTAICSFDAPAPEQPAADDHEEHEEAPAVPAAHREEAPAPVIVEHSLPVTG</sequence>
<evidence type="ECO:0008006" key="5">
    <source>
        <dbReference type="Google" id="ProtNLM"/>
    </source>
</evidence>
<proteinExistence type="predicted"/>
<keyword evidence="4" id="KW-1185">Reference proteome</keyword>
<dbReference type="AlphaFoldDB" id="A0A1G7DUH1"/>
<evidence type="ECO:0000313" key="4">
    <source>
        <dbReference type="Proteomes" id="UP000198967"/>
    </source>
</evidence>
<dbReference type="EMBL" id="FNBE01000001">
    <property type="protein sequence ID" value="SDE55167.1"/>
    <property type="molecule type" value="Genomic_DNA"/>
</dbReference>
<dbReference type="RefSeq" id="WP_093074959.1">
    <property type="nucleotide sequence ID" value="NZ_FNBE01000001.1"/>
</dbReference>
<evidence type="ECO:0000313" key="3">
    <source>
        <dbReference type="EMBL" id="SDE55167.1"/>
    </source>
</evidence>
<evidence type="ECO:0000256" key="1">
    <source>
        <dbReference type="SAM" id="MobiDB-lite"/>
    </source>
</evidence>
<feature type="chain" id="PRO_5011432188" description="DUF2993 domain-containing protein" evidence="2">
    <location>
        <begin position="28"/>
        <end position="281"/>
    </location>
</feature>
<protein>
    <recommendedName>
        <fullName evidence="5">DUF2993 domain-containing protein</fullName>
    </recommendedName>
</protein>
<keyword evidence="2" id="KW-0732">Signal</keyword>
<organism evidence="3 4">
    <name type="scientific">Pseudonocardia oroxyli</name>
    <dbReference type="NCBI Taxonomy" id="366584"/>
    <lineage>
        <taxon>Bacteria</taxon>
        <taxon>Bacillati</taxon>
        <taxon>Actinomycetota</taxon>
        <taxon>Actinomycetes</taxon>
        <taxon>Pseudonocardiales</taxon>
        <taxon>Pseudonocardiaceae</taxon>
        <taxon>Pseudonocardia</taxon>
    </lineage>
</organism>
<feature type="signal peptide" evidence="2">
    <location>
        <begin position="1"/>
        <end position="27"/>
    </location>
</feature>
<feature type="region of interest" description="Disordered" evidence="1">
    <location>
        <begin position="239"/>
        <end position="269"/>
    </location>
</feature>
<dbReference type="Proteomes" id="UP000198967">
    <property type="component" value="Unassembled WGS sequence"/>
</dbReference>
<accession>A0A1G7DUH1</accession>
<evidence type="ECO:0000256" key="2">
    <source>
        <dbReference type="SAM" id="SignalP"/>
    </source>
</evidence>
<feature type="compositionally biased region" description="Basic and acidic residues" evidence="1">
    <location>
        <begin position="247"/>
        <end position="267"/>
    </location>
</feature>